<evidence type="ECO:0000256" key="9">
    <source>
        <dbReference type="ARBA" id="ARBA00022786"/>
    </source>
</evidence>
<reference evidence="20" key="2">
    <citation type="submission" date="2025-08" db="UniProtKB">
        <authorList>
            <consortium name="RefSeq"/>
        </authorList>
    </citation>
    <scope>IDENTIFICATION</scope>
    <source>
        <tissue evidence="20">Leaf</tissue>
    </source>
</reference>
<evidence type="ECO:0000256" key="17">
    <source>
        <dbReference type="SAM" id="SignalP"/>
    </source>
</evidence>
<keyword evidence="6 16" id="KW-0812">Transmembrane</keyword>
<comment type="similarity">
    <text evidence="13">Belongs to the RING-type zinc finger family. ATL subfamily.</text>
</comment>
<keyword evidence="8 14" id="KW-0863">Zinc-finger</keyword>
<feature type="chain" id="PRO_5034628602" description="RING-type E3 ubiquitin transferase" evidence="17">
    <location>
        <begin position="38"/>
        <end position="379"/>
    </location>
</feature>
<keyword evidence="7" id="KW-0479">Metal-binding</keyword>
<feature type="compositionally biased region" description="Basic residues" evidence="15">
    <location>
        <begin position="250"/>
        <end position="263"/>
    </location>
</feature>
<keyword evidence="12 16" id="KW-0472">Membrane</keyword>
<feature type="domain" description="RING-type" evidence="18">
    <location>
        <begin position="138"/>
        <end position="180"/>
    </location>
</feature>
<feature type="signal peptide" evidence="17">
    <location>
        <begin position="1"/>
        <end position="37"/>
    </location>
</feature>
<evidence type="ECO:0000256" key="14">
    <source>
        <dbReference type="PROSITE-ProRule" id="PRU00175"/>
    </source>
</evidence>
<dbReference type="EC" id="2.3.2.27" evidence="4"/>
<evidence type="ECO:0000256" key="6">
    <source>
        <dbReference type="ARBA" id="ARBA00022692"/>
    </source>
</evidence>
<dbReference type="InterPro" id="IPR013083">
    <property type="entry name" value="Znf_RING/FYVE/PHD"/>
</dbReference>
<keyword evidence="11 16" id="KW-1133">Transmembrane helix</keyword>
<evidence type="ECO:0000256" key="13">
    <source>
        <dbReference type="ARBA" id="ARBA00024209"/>
    </source>
</evidence>
<dbReference type="Gene3D" id="3.30.40.10">
    <property type="entry name" value="Zinc/RING finger domain, C3HC4 (zinc finger)"/>
    <property type="match status" value="1"/>
</dbReference>
<comment type="catalytic activity">
    <reaction evidence="1">
        <text>S-ubiquitinyl-[E2 ubiquitin-conjugating enzyme]-L-cysteine + [acceptor protein]-L-lysine = [E2 ubiquitin-conjugating enzyme]-L-cysteine + N(6)-ubiquitinyl-[acceptor protein]-L-lysine.</text>
        <dbReference type="EC" id="2.3.2.27"/>
    </reaction>
</comment>
<comment type="pathway">
    <text evidence="3">Protein modification; protein ubiquitination.</text>
</comment>
<proteinExistence type="inferred from homology"/>
<evidence type="ECO:0000256" key="7">
    <source>
        <dbReference type="ARBA" id="ARBA00022723"/>
    </source>
</evidence>
<name>A0A8B8PJH1_9MYRT</name>
<evidence type="ECO:0000256" key="10">
    <source>
        <dbReference type="ARBA" id="ARBA00022833"/>
    </source>
</evidence>
<dbReference type="PROSITE" id="PS50089">
    <property type="entry name" value="ZF_RING_2"/>
    <property type="match status" value="1"/>
</dbReference>
<evidence type="ECO:0000256" key="11">
    <source>
        <dbReference type="ARBA" id="ARBA00022989"/>
    </source>
</evidence>
<gene>
    <name evidence="20" type="primary">LOC115744008</name>
</gene>
<evidence type="ECO:0000256" key="2">
    <source>
        <dbReference type="ARBA" id="ARBA00004167"/>
    </source>
</evidence>
<dbReference type="InterPro" id="IPR053238">
    <property type="entry name" value="RING-H2_zinc_finger"/>
</dbReference>
<reference evidence="19" key="1">
    <citation type="submission" date="2025-05" db="UniProtKB">
        <authorList>
            <consortium name="RefSeq"/>
        </authorList>
    </citation>
    <scope>NUCLEOTIDE SEQUENCE [LARGE SCALE GENOMIC DNA]</scope>
</reference>
<accession>A0A8B8PJH1</accession>
<evidence type="ECO:0000256" key="16">
    <source>
        <dbReference type="SAM" id="Phobius"/>
    </source>
</evidence>
<feature type="region of interest" description="Disordered" evidence="15">
    <location>
        <begin position="187"/>
        <end position="279"/>
    </location>
</feature>
<evidence type="ECO:0000313" key="20">
    <source>
        <dbReference type="RefSeq" id="XP_030534940.1"/>
    </source>
</evidence>
<dbReference type="Pfam" id="PF13639">
    <property type="entry name" value="zf-RING_2"/>
    <property type="match status" value="1"/>
</dbReference>
<feature type="region of interest" description="Disordered" evidence="15">
    <location>
        <begin position="295"/>
        <end position="318"/>
    </location>
</feature>
<dbReference type="GO" id="GO:0016020">
    <property type="term" value="C:membrane"/>
    <property type="evidence" value="ECO:0007669"/>
    <property type="project" value="UniProtKB-SubCell"/>
</dbReference>
<evidence type="ECO:0000256" key="3">
    <source>
        <dbReference type="ARBA" id="ARBA00004906"/>
    </source>
</evidence>
<keyword evidence="17" id="KW-0732">Signal</keyword>
<sequence>MPPISYPPPPRRRLAASATALCLLVLLLPTPLPSAAAQPASTPPSDESSSSNPAYGSFNPSVGLVMVVIIVILFLLASFSAYVLNCSPAPEGSIGRAVRSLRRLGAPRGLDPAVLETFPTAVYSAVKGHKVGEASLECAVCLNDFEDDDTLRLIPKCDHAFHPDCIGEWLASHTTCPVCRADLASQPAGDWESQQPESGTEMPRVEVNPADGGVSERSPREGGREQIQQPPSPPPDLWDKNESGSFNNRNRTRGSGRIRRFPRSHSTGHSLVRPGEDTERFTLRLPAEVRKQLMNRPGPFFPQEGSSRRGYRFGGEGSSRGRYFRRPDRLDGAAKSDRWAFNRMPSFLVRMSSALSPRVAADGGGGSSRASVQQARPAI</sequence>
<evidence type="ECO:0000256" key="4">
    <source>
        <dbReference type="ARBA" id="ARBA00012483"/>
    </source>
</evidence>
<dbReference type="GO" id="GO:0008270">
    <property type="term" value="F:zinc ion binding"/>
    <property type="evidence" value="ECO:0007669"/>
    <property type="project" value="UniProtKB-KW"/>
</dbReference>
<evidence type="ECO:0000313" key="19">
    <source>
        <dbReference type="Proteomes" id="UP000827889"/>
    </source>
</evidence>
<dbReference type="SMART" id="SM00184">
    <property type="entry name" value="RING"/>
    <property type="match status" value="1"/>
</dbReference>
<evidence type="ECO:0000256" key="12">
    <source>
        <dbReference type="ARBA" id="ARBA00023136"/>
    </source>
</evidence>
<dbReference type="GeneID" id="115744008"/>
<dbReference type="GO" id="GO:0061630">
    <property type="term" value="F:ubiquitin protein ligase activity"/>
    <property type="evidence" value="ECO:0007669"/>
    <property type="project" value="UniProtKB-EC"/>
</dbReference>
<evidence type="ECO:0000259" key="18">
    <source>
        <dbReference type="PROSITE" id="PS50089"/>
    </source>
</evidence>
<protein>
    <recommendedName>
        <fullName evidence="4">RING-type E3 ubiquitin transferase</fullName>
        <ecNumber evidence="4">2.3.2.27</ecNumber>
    </recommendedName>
</protein>
<evidence type="ECO:0000256" key="8">
    <source>
        <dbReference type="ARBA" id="ARBA00022771"/>
    </source>
</evidence>
<dbReference type="RefSeq" id="XP_030534940.1">
    <property type="nucleotide sequence ID" value="XM_030679080.2"/>
</dbReference>
<dbReference type="KEGG" id="rarg:115744008"/>
<comment type="subcellular location">
    <subcellularLocation>
        <location evidence="2">Membrane</location>
        <topology evidence="2">Single-pass membrane protein</topology>
    </subcellularLocation>
</comment>
<dbReference type="PANTHER" id="PTHR14155">
    <property type="entry name" value="RING FINGER DOMAIN-CONTAINING"/>
    <property type="match status" value="1"/>
</dbReference>
<evidence type="ECO:0000256" key="15">
    <source>
        <dbReference type="SAM" id="MobiDB-lite"/>
    </source>
</evidence>
<dbReference type="CDD" id="cd16461">
    <property type="entry name" value="RING-H2_EL5-like"/>
    <property type="match status" value="1"/>
</dbReference>
<keyword evidence="9" id="KW-0833">Ubl conjugation pathway</keyword>
<dbReference type="SUPFAM" id="SSF57850">
    <property type="entry name" value="RING/U-box"/>
    <property type="match status" value="1"/>
</dbReference>
<keyword evidence="10" id="KW-0862">Zinc</keyword>
<dbReference type="Proteomes" id="UP000827889">
    <property type="component" value="Chromosome 1"/>
</dbReference>
<dbReference type="AlphaFoldDB" id="A0A8B8PJH1"/>
<keyword evidence="5" id="KW-0808">Transferase</keyword>
<dbReference type="InterPro" id="IPR001841">
    <property type="entry name" value="Znf_RING"/>
</dbReference>
<evidence type="ECO:0000256" key="1">
    <source>
        <dbReference type="ARBA" id="ARBA00000900"/>
    </source>
</evidence>
<organism evidence="19 20">
    <name type="scientific">Rhodamnia argentea</name>
    <dbReference type="NCBI Taxonomy" id="178133"/>
    <lineage>
        <taxon>Eukaryota</taxon>
        <taxon>Viridiplantae</taxon>
        <taxon>Streptophyta</taxon>
        <taxon>Embryophyta</taxon>
        <taxon>Tracheophyta</taxon>
        <taxon>Spermatophyta</taxon>
        <taxon>Magnoliopsida</taxon>
        <taxon>eudicotyledons</taxon>
        <taxon>Gunneridae</taxon>
        <taxon>Pentapetalae</taxon>
        <taxon>rosids</taxon>
        <taxon>malvids</taxon>
        <taxon>Myrtales</taxon>
        <taxon>Myrtaceae</taxon>
        <taxon>Myrtoideae</taxon>
        <taxon>Myrteae</taxon>
        <taxon>Australasian group</taxon>
        <taxon>Rhodamnia</taxon>
    </lineage>
</organism>
<dbReference type="FunFam" id="3.30.40.10:FF:000187">
    <property type="entry name" value="E3 ubiquitin-protein ligase ATL6"/>
    <property type="match status" value="1"/>
</dbReference>
<dbReference type="OrthoDB" id="8062037at2759"/>
<evidence type="ECO:0000256" key="5">
    <source>
        <dbReference type="ARBA" id="ARBA00022679"/>
    </source>
</evidence>
<dbReference type="PANTHER" id="PTHR14155:SF263">
    <property type="entry name" value="E3 UBIQUITIN-PROTEIN LIGASE ATL6"/>
    <property type="match status" value="1"/>
</dbReference>
<feature type="transmembrane region" description="Helical" evidence="16">
    <location>
        <begin position="61"/>
        <end position="84"/>
    </location>
</feature>
<feature type="region of interest" description="Disordered" evidence="15">
    <location>
        <begin position="357"/>
        <end position="379"/>
    </location>
</feature>
<keyword evidence="19" id="KW-1185">Reference proteome</keyword>